<evidence type="ECO:0000313" key="17">
    <source>
        <dbReference type="EMBL" id="SHH81434.1"/>
    </source>
</evidence>
<dbReference type="NCBIfam" id="TIGR03423">
    <property type="entry name" value="pbp2_mrdA"/>
    <property type="match status" value="1"/>
</dbReference>
<dbReference type="GO" id="GO:0016740">
    <property type="term" value="F:transferase activity"/>
    <property type="evidence" value="ECO:0007669"/>
    <property type="project" value="UniProtKB-KW"/>
</dbReference>
<keyword evidence="5" id="KW-0121">Carboxypeptidase</keyword>
<evidence type="ECO:0000313" key="18">
    <source>
        <dbReference type="Proteomes" id="UP000184139"/>
    </source>
</evidence>
<dbReference type="Gene3D" id="3.90.1310.10">
    <property type="entry name" value="Penicillin-binding protein 2a (Domain 2)"/>
    <property type="match status" value="1"/>
</dbReference>
<evidence type="ECO:0000256" key="1">
    <source>
        <dbReference type="ARBA" id="ARBA00004167"/>
    </source>
</evidence>
<proteinExistence type="predicted"/>
<evidence type="ECO:0000256" key="3">
    <source>
        <dbReference type="ARBA" id="ARBA00022475"/>
    </source>
</evidence>
<evidence type="ECO:0000256" key="6">
    <source>
        <dbReference type="ARBA" id="ARBA00022670"/>
    </source>
</evidence>
<evidence type="ECO:0000256" key="9">
    <source>
        <dbReference type="ARBA" id="ARBA00022960"/>
    </source>
</evidence>
<evidence type="ECO:0000256" key="8">
    <source>
        <dbReference type="ARBA" id="ARBA00022801"/>
    </source>
</evidence>
<dbReference type="Proteomes" id="UP000184139">
    <property type="component" value="Unassembled WGS sequence"/>
</dbReference>
<keyword evidence="9" id="KW-0133">Cell shape</keyword>
<dbReference type="PANTHER" id="PTHR30627:SF2">
    <property type="entry name" value="PEPTIDOGLYCAN D,D-TRANSPEPTIDASE MRDA"/>
    <property type="match status" value="1"/>
</dbReference>
<dbReference type="InterPro" id="IPR012338">
    <property type="entry name" value="Beta-lactam/transpept-like"/>
</dbReference>
<keyword evidence="17" id="KW-0808">Transferase</keyword>
<dbReference type="Pfam" id="PF03717">
    <property type="entry name" value="PBP_dimer"/>
    <property type="match status" value="1"/>
</dbReference>
<dbReference type="EMBL" id="FQXS01000010">
    <property type="protein sequence ID" value="SHH81434.1"/>
    <property type="molecule type" value="Genomic_DNA"/>
</dbReference>
<evidence type="ECO:0000256" key="5">
    <source>
        <dbReference type="ARBA" id="ARBA00022645"/>
    </source>
</evidence>
<keyword evidence="6" id="KW-0645">Protease</keyword>
<dbReference type="Pfam" id="PF00905">
    <property type="entry name" value="Transpeptidase"/>
    <property type="match status" value="1"/>
</dbReference>
<dbReference type="SUPFAM" id="SSF56601">
    <property type="entry name" value="beta-lactamase/transpeptidase-like"/>
    <property type="match status" value="1"/>
</dbReference>
<keyword evidence="10" id="KW-0573">Peptidoglycan synthesis</keyword>
<protein>
    <submittedName>
        <fullName evidence="17">Peptidoglycan glycosyltransferase</fullName>
    </submittedName>
</protein>
<reference evidence="17 18" key="1">
    <citation type="submission" date="2016-11" db="EMBL/GenBank/DDBJ databases">
        <authorList>
            <person name="Jaros S."/>
            <person name="Januszkiewicz K."/>
            <person name="Wedrychowicz H."/>
        </authorList>
    </citation>
    <scope>NUCLEOTIDE SEQUENCE [LARGE SCALE GENOMIC DNA]</scope>
    <source>
        <strain evidence="17 18">DSM 9705</strain>
    </source>
</reference>
<dbReference type="GO" id="GO:0008658">
    <property type="term" value="F:penicillin binding"/>
    <property type="evidence" value="ECO:0007669"/>
    <property type="project" value="InterPro"/>
</dbReference>
<evidence type="ECO:0000256" key="12">
    <source>
        <dbReference type="ARBA" id="ARBA00023136"/>
    </source>
</evidence>
<dbReference type="FunFam" id="3.40.710.10:FF:000024">
    <property type="entry name" value="Penicillin-binding protein 2"/>
    <property type="match status" value="1"/>
</dbReference>
<evidence type="ECO:0000256" key="14">
    <source>
        <dbReference type="SAM" id="Phobius"/>
    </source>
</evidence>
<dbReference type="SUPFAM" id="SSF56519">
    <property type="entry name" value="Penicillin binding protein dimerisation domain"/>
    <property type="match status" value="1"/>
</dbReference>
<dbReference type="GO" id="GO:0071972">
    <property type="term" value="F:peptidoglycan L,D-transpeptidase activity"/>
    <property type="evidence" value="ECO:0007669"/>
    <property type="project" value="TreeGrafter"/>
</dbReference>
<evidence type="ECO:0000256" key="11">
    <source>
        <dbReference type="ARBA" id="ARBA00022989"/>
    </source>
</evidence>
<comment type="subcellular location">
    <subcellularLocation>
        <location evidence="2">Cell membrane</location>
    </subcellularLocation>
    <subcellularLocation>
        <location evidence="1">Membrane</location>
        <topology evidence="1">Single-pass membrane protein</topology>
    </subcellularLocation>
</comment>
<evidence type="ECO:0000256" key="4">
    <source>
        <dbReference type="ARBA" id="ARBA00022519"/>
    </source>
</evidence>
<dbReference type="OrthoDB" id="9766847at2"/>
<feature type="domain" description="Penicillin-binding protein transpeptidase" evidence="15">
    <location>
        <begin position="276"/>
        <end position="613"/>
    </location>
</feature>
<evidence type="ECO:0000259" key="16">
    <source>
        <dbReference type="Pfam" id="PF03717"/>
    </source>
</evidence>
<keyword evidence="11 14" id="KW-1133">Transmembrane helix</keyword>
<keyword evidence="12 14" id="KW-0472">Membrane</keyword>
<feature type="transmembrane region" description="Helical" evidence="14">
    <location>
        <begin position="29"/>
        <end position="48"/>
    </location>
</feature>
<evidence type="ECO:0000256" key="7">
    <source>
        <dbReference type="ARBA" id="ARBA00022692"/>
    </source>
</evidence>
<sequence length="639" mass="71551">MKDKVFLEDIEEISERDDRALIMLQRRALFAPFFVLAFFFPIVARFWYLQISKGDQYRQQAETNRVRLISLPPPRGHILDRYGREIVSNRPSFNVVMTREDSYEIGDVLKRLAPVLGEDIEKLWGRIREAEGTPRHVPVVLKEDIDWETLAFLENNRYKFSGVRIEVRPVRTFHYGDLAANLIGYIGSINREQLSKDPDGFYEGGDLVGKRGLELLREKDLRGEKGRRSTEVDARGFEQQQLKNVEPLPGHDIHLTLDAELQQAAEQYMAIGEKAGAVVVLEVETGRLLAAASTPTIHLEDFIGGISQKNWDALLNNPRHPLINKVVQAAYPPGSTYKLVTALAGLAEGVIDEESVIYCPGHYRFGNRTYRCWKRGGHGPVEIRRALSESCDVFFYQVGQRVGVDKLAQYARKLGLGNLTGVDMEYEKAGLAPTRAWKRQRYNEQWHEGETLSIAIGQGFNLTTPLQVALMTAAVANGGTVYRPQLVEAVTTPDGRVVERFSPEVVSELSDREKSFLPIIQDGLLEVVHGKRGTARLVRIEGLPVAGKTGTAQVVRLAVYKGLKDEDIPYQFRDHAWFTCYAPADDPKIAVTVLVEHGLHGSSGAGPVARVVLKKYFEHRLIEQANAKAEESGRGGGEA</sequence>
<dbReference type="InterPro" id="IPR017790">
    <property type="entry name" value="Penicillin-binding_protein_2"/>
</dbReference>
<evidence type="ECO:0000259" key="15">
    <source>
        <dbReference type="Pfam" id="PF00905"/>
    </source>
</evidence>
<dbReference type="InterPro" id="IPR050515">
    <property type="entry name" value="Beta-lactam/transpept"/>
</dbReference>
<dbReference type="PANTHER" id="PTHR30627">
    <property type="entry name" value="PEPTIDOGLYCAN D,D-TRANSPEPTIDASE"/>
    <property type="match status" value="1"/>
</dbReference>
<evidence type="ECO:0000256" key="2">
    <source>
        <dbReference type="ARBA" id="ARBA00004236"/>
    </source>
</evidence>
<keyword evidence="7 14" id="KW-0812">Transmembrane</keyword>
<keyword evidence="3" id="KW-1003">Cell membrane</keyword>
<dbReference type="AlphaFoldDB" id="A0A1M5W2I4"/>
<keyword evidence="18" id="KW-1185">Reference proteome</keyword>
<dbReference type="GO" id="GO:0005886">
    <property type="term" value="C:plasma membrane"/>
    <property type="evidence" value="ECO:0007669"/>
    <property type="project" value="UniProtKB-SubCell"/>
</dbReference>
<dbReference type="InterPro" id="IPR001460">
    <property type="entry name" value="PCN-bd_Tpept"/>
</dbReference>
<keyword evidence="4" id="KW-0997">Cell inner membrane</keyword>
<dbReference type="GO" id="GO:0009002">
    <property type="term" value="F:serine-type D-Ala-D-Ala carboxypeptidase activity"/>
    <property type="evidence" value="ECO:0007669"/>
    <property type="project" value="InterPro"/>
</dbReference>
<evidence type="ECO:0000256" key="10">
    <source>
        <dbReference type="ARBA" id="ARBA00022984"/>
    </source>
</evidence>
<gene>
    <name evidence="17" type="ORF">SAMN02745124_02035</name>
</gene>
<keyword evidence="8" id="KW-0378">Hydrolase</keyword>
<dbReference type="GO" id="GO:0008360">
    <property type="term" value="P:regulation of cell shape"/>
    <property type="evidence" value="ECO:0007669"/>
    <property type="project" value="UniProtKB-KW"/>
</dbReference>
<keyword evidence="13" id="KW-0961">Cell wall biogenesis/degradation</keyword>
<accession>A0A1M5W2I4</accession>
<dbReference type="RefSeq" id="WP_073375747.1">
    <property type="nucleotide sequence ID" value="NZ_FQXS01000010.1"/>
</dbReference>
<dbReference type="STRING" id="1121409.SAMN02745124_02035"/>
<dbReference type="GO" id="GO:0071555">
    <property type="term" value="P:cell wall organization"/>
    <property type="evidence" value="ECO:0007669"/>
    <property type="project" value="UniProtKB-KW"/>
</dbReference>
<dbReference type="Gene3D" id="3.40.710.10">
    <property type="entry name" value="DD-peptidase/beta-lactamase superfamily"/>
    <property type="match status" value="1"/>
</dbReference>
<organism evidence="17 18">
    <name type="scientific">Desulfofustis glycolicus DSM 9705</name>
    <dbReference type="NCBI Taxonomy" id="1121409"/>
    <lineage>
        <taxon>Bacteria</taxon>
        <taxon>Pseudomonadati</taxon>
        <taxon>Thermodesulfobacteriota</taxon>
        <taxon>Desulfobulbia</taxon>
        <taxon>Desulfobulbales</taxon>
        <taxon>Desulfocapsaceae</taxon>
        <taxon>Desulfofustis</taxon>
    </lineage>
</organism>
<name>A0A1M5W2I4_9BACT</name>
<dbReference type="InterPro" id="IPR036138">
    <property type="entry name" value="PBP_dimer_sf"/>
</dbReference>
<dbReference type="GO" id="GO:0009252">
    <property type="term" value="P:peptidoglycan biosynthetic process"/>
    <property type="evidence" value="ECO:0007669"/>
    <property type="project" value="UniProtKB-KW"/>
</dbReference>
<dbReference type="InterPro" id="IPR005311">
    <property type="entry name" value="PBP_dimer"/>
</dbReference>
<dbReference type="GO" id="GO:0006508">
    <property type="term" value="P:proteolysis"/>
    <property type="evidence" value="ECO:0007669"/>
    <property type="project" value="UniProtKB-KW"/>
</dbReference>
<evidence type="ECO:0000256" key="13">
    <source>
        <dbReference type="ARBA" id="ARBA00023316"/>
    </source>
</evidence>
<feature type="domain" description="Penicillin-binding protein dimerisation" evidence="16">
    <location>
        <begin position="71"/>
        <end position="238"/>
    </location>
</feature>